<protein>
    <submittedName>
        <fullName evidence="8">RagB/SusD family nutrient uptake outer membrane protein</fullName>
    </submittedName>
</protein>
<comment type="similarity">
    <text evidence="2">Belongs to the SusD family.</text>
</comment>
<dbReference type="SUPFAM" id="SSF48452">
    <property type="entry name" value="TPR-like"/>
    <property type="match status" value="1"/>
</dbReference>
<keyword evidence="5" id="KW-0998">Cell outer membrane</keyword>
<evidence type="ECO:0000256" key="1">
    <source>
        <dbReference type="ARBA" id="ARBA00004442"/>
    </source>
</evidence>
<proteinExistence type="inferred from homology"/>
<dbReference type="InterPro" id="IPR012944">
    <property type="entry name" value="SusD_RagB_dom"/>
</dbReference>
<evidence type="ECO:0000256" key="6">
    <source>
        <dbReference type="SAM" id="SignalP"/>
    </source>
</evidence>
<dbReference type="CDD" id="cd08977">
    <property type="entry name" value="SusD"/>
    <property type="match status" value="1"/>
</dbReference>
<comment type="caution">
    <text evidence="8">The sequence shown here is derived from an EMBL/GenBank/DDBJ whole genome shotgun (WGS) entry which is preliminary data.</text>
</comment>
<feature type="domain" description="RagB/SusD" evidence="7">
    <location>
        <begin position="364"/>
        <end position="434"/>
    </location>
</feature>
<evidence type="ECO:0000313" key="8">
    <source>
        <dbReference type="EMBL" id="HCT57793.1"/>
    </source>
</evidence>
<organism evidence="8 9">
    <name type="scientific">Gemmatimonas aurantiaca</name>
    <dbReference type="NCBI Taxonomy" id="173480"/>
    <lineage>
        <taxon>Bacteria</taxon>
        <taxon>Pseudomonadati</taxon>
        <taxon>Gemmatimonadota</taxon>
        <taxon>Gemmatimonadia</taxon>
        <taxon>Gemmatimonadales</taxon>
        <taxon>Gemmatimonadaceae</taxon>
        <taxon>Gemmatimonas</taxon>
    </lineage>
</organism>
<dbReference type="PROSITE" id="PS51257">
    <property type="entry name" value="PROKAR_LIPOPROTEIN"/>
    <property type="match status" value="1"/>
</dbReference>
<dbReference type="GO" id="GO:0009279">
    <property type="term" value="C:cell outer membrane"/>
    <property type="evidence" value="ECO:0007669"/>
    <property type="project" value="UniProtKB-SubCell"/>
</dbReference>
<name>A0A3D4V9I9_9BACT</name>
<dbReference type="Gene3D" id="1.25.40.390">
    <property type="match status" value="1"/>
</dbReference>
<dbReference type="Proteomes" id="UP000264071">
    <property type="component" value="Unassembled WGS sequence"/>
</dbReference>
<evidence type="ECO:0000256" key="5">
    <source>
        <dbReference type="ARBA" id="ARBA00023237"/>
    </source>
</evidence>
<keyword evidence="3 6" id="KW-0732">Signal</keyword>
<evidence type="ECO:0000256" key="3">
    <source>
        <dbReference type="ARBA" id="ARBA00022729"/>
    </source>
</evidence>
<comment type="subcellular location">
    <subcellularLocation>
        <location evidence="1">Cell outer membrane</location>
    </subcellularLocation>
</comment>
<dbReference type="InterPro" id="IPR011990">
    <property type="entry name" value="TPR-like_helical_dom_sf"/>
</dbReference>
<evidence type="ECO:0000256" key="2">
    <source>
        <dbReference type="ARBA" id="ARBA00006275"/>
    </source>
</evidence>
<dbReference type="AlphaFoldDB" id="A0A3D4V9I9"/>
<evidence type="ECO:0000259" key="7">
    <source>
        <dbReference type="Pfam" id="PF07980"/>
    </source>
</evidence>
<accession>A0A3D4V9I9</accession>
<sequence length="478" mass="51177">MRTLSTPKRRFGHALSLFPIALTAALAACSASELTNPNKPTPGALATDPAQALRLGATGLVAGERSSISGFISGSGQFGRELFSISPTESRSVTSFYLNFSDPSGQSTGGWSDRYANLRNVNIFLQTASQATSLTPAQQAAAKGFGLTTESLNLLYIILSRHNLGAVIEILPAANDLAPFVSRDSVYTYVAARLDEGFAQLRQAGSTAFPFTLPTGTGIGYGGFDNPATYATYNRALKARVQVYRASLASRNPALYQSALDALEGSFLQPLAADRSNLKRGPQYFYGNVSGDASNGLSSNNANLYAHPSIRDDGTVSLTDRRYVTKILTGQPLRVPAESNTPTDLRFQAYPALTSGIPIIDNEELILLRAEARYFTGNTTGALEDINAVRTISGGLAARGAFASTDDFITELLQQRRLSLLLQGHRWVDVRRFGRLTTLPLSGVNFQLTNNQVVPQAECLARIRAGVTSLACPAYTAN</sequence>
<feature type="signal peptide" evidence="6">
    <location>
        <begin position="1"/>
        <end position="27"/>
    </location>
</feature>
<evidence type="ECO:0000256" key="4">
    <source>
        <dbReference type="ARBA" id="ARBA00023136"/>
    </source>
</evidence>
<reference evidence="8 9" key="1">
    <citation type="journal article" date="2018" name="Nat. Biotechnol.">
        <title>A standardized bacterial taxonomy based on genome phylogeny substantially revises the tree of life.</title>
        <authorList>
            <person name="Parks D.H."/>
            <person name="Chuvochina M."/>
            <person name="Waite D.W."/>
            <person name="Rinke C."/>
            <person name="Skarshewski A."/>
            <person name="Chaumeil P.A."/>
            <person name="Hugenholtz P."/>
        </authorList>
    </citation>
    <scope>NUCLEOTIDE SEQUENCE [LARGE SCALE GENOMIC DNA]</scope>
    <source>
        <strain evidence="8">UBA8844</strain>
    </source>
</reference>
<evidence type="ECO:0000313" key="9">
    <source>
        <dbReference type="Proteomes" id="UP000264071"/>
    </source>
</evidence>
<gene>
    <name evidence="8" type="ORF">DGD08_11385</name>
</gene>
<keyword evidence="4" id="KW-0472">Membrane</keyword>
<dbReference type="Pfam" id="PF07980">
    <property type="entry name" value="SusD_RagB"/>
    <property type="match status" value="1"/>
</dbReference>
<dbReference type="EMBL" id="DPIY01000010">
    <property type="protein sequence ID" value="HCT57793.1"/>
    <property type="molecule type" value="Genomic_DNA"/>
</dbReference>
<feature type="chain" id="PRO_5017711564" evidence="6">
    <location>
        <begin position="28"/>
        <end position="478"/>
    </location>
</feature>